<evidence type="ECO:0000256" key="1">
    <source>
        <dbReference type="SAM" id="MobiDB-lite"/>
    </source>
</evidence>
<feature type="region of interest" description="Disordered" evidence="1">
    <location>
        <begin position="1"/>
        <end position="31"/>
    </location>
</feature>
<comment type="caution">
    <text evidence="2">The sequence shown here is derived from an EMBL/GenBank/DDBJ whole genome shotgun (WGS) entry which is preliminary data.</text>
</comment>
<gene>
    <name evidence="2" type="ORF">CFP56_040321</name>
</gene>
<dbReference type="EMBL" id="PKMF04000080">
    <property type="protein sequence ID" value="KAK7852052.1"/>
    <property type="molecule type" value="Genomic_DNA"/>
</dbReference>
<name>A0AAW0LLW3_QUESU</name>
<proteinExistence type="predicted"/>
<evidence type="ECO:0000313" key="3">
    <source>
        <dbReference type="Proteomes" id="UP000237347"/>
    </source>
</evidence>
<evidence type="ECO:0000313" key="2">
    <source>
        <dbReference type="EMBL" id="KAK7852052.1"/>
    </source>
</evidence>
<dbReference type="Proteomes" id="UP000237347">
    <property type="component" value="Unassembled WGS sequence"/>
</dbReference>
<dbReference type="AlphaFoldDB" id="A0AAW0LLW3"/>
<keyword evidence="3" id="KW-1185">Reference proteome</keyword>
<protein>
    <submittedName>
        <fullName evidence="2">Uncharacterized protein</fullName>
    </submittedName>
</protein>
<organism evidence="2 3">
    <name type="scientific">Quercus suber</name>
    <name type="common">Cork oak</name>
    <dbReference type="NCBI Taxonomy" id="58331"/>
    <lineage>
        <taxon>Eukaryota</taxon>
        <taxon>Viridiplantae</taxon>
        <taxon>Streptophyta</taxon>
        <taxon>Embryophyta</taxon>
        <taxon>Tracheophyta</taxon>
        <taxon>Spermatophyta</taxon>
        <taxon>Magnoliopsida</taxon>
        <taxon>eudicotyledons</taxon>
        <taxon>Gunneridae</taxon>
        <taxon>Pentapetalae</taxon>
        <taxon>rosids</taxon>
        <taxon>fabids</taxon>
        <taxon>Fagales</taxon>
        <taxon>Fagaceae</taxon>
        <taxon>Quercus</taxon>
    </lineage>
</organism>
<reference evidence="2 3" key="1">
    <citation type="journal article" date="2018" name="Sci. Data">
        <title>The draft genome sequence of cork oak.</title>
        <authorList>
            <person name="Ramos A.M."/>
            <person name="Usie A."/>
            <person name="Barbosa P."/>
            <person name="Barros P.M."/>
            <person name="Capote T."/>
            <person name="Chaves I."/>
            <person name="Simoes F."/>
            <person name="Abreu I."/>
            <person name="Carrasquinho I."/>
            <person name="Faro C."/>
            <person name="Guimaraes J.B."/>
            <person name="Mendonca D."/>
            <person name="Nobrega F."/>
            <person name="Rodrigues L."/>
            <person name="Saibo N.J.M."/>
            <person name="Varela M.C."/>
            <person name="Egas C."/>
            <person name="Matos J."/>
            <person name="Miguel C.M."/>
            <person name="Oliveira M.M."/>
            <person name="Ricardo C.P."/>
            <person name="Goncalves S."/>
        </authorList>
    </citation>
    <scope>NUCLEOTIDE SEQUENCE [LARGE SCALE GENOMIC DNA]</scope>
    <source>
        <strain evidence="3">cv. HL8</strain>
    </source>
</reference>
<feature type="compositionally biased region" description="Polar residues" evidence="1">
    <location>
        <begin position="1"/>
        <end position="15"/>
    </location>
</feature>
<sequence>MSRESTNYSMMQETFSAAGAEGTNPSKQVEVESENLGRLPIFQEDLNMEVGGTEDVQKKKKKNSLQLVSSPVYEGIDVEQMVGVTRPPTGVDLIEVATGKNQEEVFGVEASGLILRLPLINPRRPLFLAEWYTFKASTRLSPLISSVLVFQLSSKFQVPTCVEKSEAMNVGASTSPFSPNIADTLGDVIIFTAAGDPVFFKDLWDQNQRIAVVALLSFEALWMPFQIGDIIANLMHQAKTY</sequence>
<accession>A0AAW0LLW3</accession>